<feature type="transmembrane region" description="Helical" evidence="5">
    <location>
        <begin position="330"/>
        <end position="349"/>
    </location>
</feature>
<evidence type="ECO:0000259" key="6">
    <source>
        <dbReference type="PROSITE" id="PS50850"/>
    </source>
</evidence>
<gene>
    <name evidence="7" type="ORF">M2283_008420</name>
</gene>
<evidence type="ECO:0000256" key="5">
    <source>
        <dbReference type="SAM" id="Phobius"/>
    </source>
</evidence>
<comment type="caution">
    <text evidence="7">The sequence shown here is derived from an EMBL/GenBank/DDBJ whole genome shotgun (WGS) entry which is preliminary data.</text>
</comment>
<keyword evidence="4 5" id="KW-0472">Membrane</keyword>
<feature type="transmembrane region" description="Helical" evidence="5">
    <location>
        <begin position="204"/>
        <end position="226"/>
    </location>
</feature>
<dbReference type="InterPro" id="IPR020846">
    <property type="entry name" value="MFS_dom"/>
</dbReference>
<evidence type="ECO:0000256" key="1">
    <source>
        <dbReference type="ARBA" id="ARBA00004651"/>
    </source>
</evidence>
<dbReference type="RefSeq" id="WP_280881833.1">
    <property type="nucleotide sequence ID" value="NZ_JARXVH010000020.1"/>
</dbReference>
<feature type="transmembrane region" description="Helical" evidence="5">
    <location>
        <begin position="67"/>
        <end position="85"/>
    </location>
</feature>
<comment type="subcellular location">
    <subcellularLocation>
        <location evidence="1">Cell membrane</location>
        <topology evidence="1">Multi-pass membrane protein</topology>
    </subcellularLocation>
</comment>
<proteinExistence type="predicted"/>
<dbReference type="PROSITE" id="PS50850">
    <property type="entry name" value="MFS"/>
    <property type="match status" value="1"/>
</dbReference>
<evidence type="ECO:0000256" key="2">
    <source>
        <dbReference type="ARBA" id="ARBA00022692"/>
    </source>
</evidence>
<dbReference type="Pfam" id="PF07690">
    <property type="entry name" value="MFS_1"/>
    <property type="match status" value="1"/>
</dbReference>
<dbReference type="PANTHER" id="PTHR42910:SF1">
    <property type="entry name" value="MAJOR FACILITATOR SUPERFAMILY (MFS) PROFILE DOMAIN-CONTAINING PROTEIN"/>
    <property type="match status" value="1"/>
</dbReference>
<sequence>MTLLFALAGGAAVGNLYWAQPLLNTIAGSLHISSGSAGLLVTLTQIGYALGAFLVVPLGDRLNRRRLIPVIMFASALALAGSAAAPGFTVLLVALALVGVTTVAGQLLVPLAGDLAREDQRGRAVGTVASGILIGILVSRAISGIVADAFGWRTVYWGAAALMVALTAVLARVLPTLPPSASASYPALLKSVLTTVRRHRAVQVTLVLGAITMMVFTLFWTALTFLLSAAPFHYSATRIGLVSLVGLAGALAAQQAGHLHDRGWSVPATGAGLLLALASVVLGATGGTSIVVVLVVVWLLNTAIQSVNVLNQTRLMSVDPQSRSRLNTAFVTGNFIGGTIGSALASALWQSGGWTLVMTGAALLFAIALLVWAAARRTLSLA</sequence>
<feature type="transmembrane region" description="Helical" evidence="5">
    <location>
        <begin position="30"/>
        <end position="55"/>
    </location>
</feature>
<keyword evidence="8" id="KW-1185">Reference proteome</keyword>
<keyword evidence="2 5" id="KW-0812">Transmembrane</keyword>
<feature type="transmembrane region" description="Helical" evidence="5">
    <location>
        <begin position="155"/>
        <end position="174"/>
    </location>
</feature>
<feature type="transmembrane region" description="Helical" evidence="5">
    <location>
        <begin position="232"/>
        <end position="252"/>
    </location>
</feature>
<evidence type="ECO:0000256" key="4">
    <source>
        <dbReference type="ARBA" id="ARBA00023136"/>
    </source>
</evidence>
<feature type="transmembrane region" description="Helical" evidence="5">
    <location>
        <begin position="91"/>
        <end position="112"/>
    </location>
</feature>
<feature type="transmembrane region" description="Helical" evidence="5">
    <location>
        <begin position="124"/>
        <end position="143"/>
    </location>
</feature>
<dbReference type="SUPFAM" id="SSF103473">
    <property type="entry name" value="MFS general substrate transporter"/>
    <property type="match status" value="1"/>
</dbReference>
<feature type="transmembrane region" description="Helical" evidence="5">
    <location>
        <begin position="264"/>
        <end position="284"/>
    </location>
</feature>
<evidence type="ECO:0000313" key="7">
    <source>
        <dbReference type="EMBL" id="MDH6221078.1"/>
    </source>
</evidence>
<evidence type="ECO:0000313" key="8">
    <source>
        <dbReference type="Proteomes" id="UP001160499"/>
    </source>
</evidence>
<dbReference type="InterPro" id="IPR036259">
    <property type="entry name" value="MFS_trans_sf"/>
</dbReference>
<organism evidence="7 8">
    <name type="scientific">Streptomyces pseudovenezuelae</name>
    <dbReference type="NCBI Taxonomy" id="67350"/>
    <lineage>
        <taxon>Bacteria</taxon>
        <taxon>Bacillati</taxon>
        <taxon>Actinomycetota</taxon>
        <taxon>Actinomycetes</taxon>
        <taxon>Kitasatosporales</taxon>
        <taxon>Streptomycetaceae</taxon>
        <taxon>Streptomyces</taxon>
        <taxon>Streptomyces aurantiacus group</taxon>
    </lineage>
</organism>
<feature type="transmembrane region" description="Helical" evidence="5">
    <location>
        <begin position="290"/>
        <end position="310"/>
    </location>
</feature>
<feature type="domain" description="Major facilitator superfamily (MFS) profile" evidence="6">
    <location>
        <begin position="1"/>
        <end position="378"/>
    </location>
</feature>
<name>A0ABT6LXP7_9ACTN</name>
<reference evidence="7 8" key="1">
    <citation type="submission" date="2023-04" db="EMBL/GenBank/DDBJ databases">
        <title>Forest soil microbial communities from Buena Vista Peninsula, Colon Province, Panama.</title>
        <authorList>
            <person name="Bouskill N."/>
        </authorList>
    </citation>
    <scope>NUCLEOTIDE SEQUENCE [LARGE SCALE GENOMIC DNA]</scope>
    <source>
        <strain evidence="7 8">GGS1</strain>
    </source>
</reference>
<feature type="transmembrane region" description="Helical" evidence="5">
    <location>
        <begin position="355"/>
        <end position="375"/>
    </location>
</feature>
<accession>A0ABT6LXP7</accession>
<dbReference type="InterPro" id="IPR011701">
    <property type="entry name" value="MFS"/>
</dbReference>
<dbReference type="Gene3D" id="1.20.1250.20">
    <property type="entry name" value="MFS general substrate transporter like domains"/>
    <property type="match status" value="1"/>
</dbReference>
<dbReference type="CDD" id="cd17324">
    <property type="entry name" value="MFS_NepI_like"/>
    <property type="match status" value="1"/>
</dbReference>
<protein>
    <submittedName>
        <fullName evidence="7">MFS family arabinose efflux permease</fullName>
    </submittedName>
</protein>
<dbReference type="Proteomes" id="UP001160499">
    <property type="component" value="Unassembled WGS sequence"/>
</dbReference>
<keyword evidence="3 5" id="KW-1133">Transmembrane helix</keyword>
<dbReference type="PANTHER" id="PTHR42910">
    <property type="entry name" value="TRANSPORTER SCO4007-RELATED"/>
    <property type="match status" value="1"/>
</dbReference>
<dbReference type="EMBL" id="JARXVH010000020">
    <property type="protein sequence ID" value="MDH6221078.1"/>
    <property type="molecule type" value="Genomic_DNA"/>
</dbReference>
<evidence type="ECO:0000256" key="3">
    <source>
        <dbReference type="ARBA" id="ARBA00022989"/>
    </source>
</evidence>